<evidence type="ECO:0000313" key="4">
    <source>
        <dbReference type="Proteomes" id="UP000078200"/>
    </source>
</evidence>
<dbReference type="GO" id="GO:0005615">
    <property type="term" value="C:extracellular space"/>
    <property type="evidence" value="ECO:0007669"/>
    <property type="project" value="TreeGrafter"/>
</dbReference>
<dbReference type="EnsemblMetazoa" id="GAUT027287-RA">
    <property type="protein sequence ID" value="GAUT027287-PA"/>
    <property type="gene ID" value="GAUT027287"/>
</dbReference>
<dbReference type="AlphaFoldDB" id="A0A1A9V686"/>
<dbReference type="InterPro" id="IPR031311">
    <property type="entry name" value="CHIT_BIND_RR_consensus"/>
</dbReference>
<name>A0A1A9V686_GLOAU</name>
<accession>A0A1A9V686</accession>
<evidence type="ECO:0000256" key="2">
    <source>
        <dbReference type="PROSITE-ProRule" id="PRU00497"/>
    </source>
</evidence>
<dbReference type="Pfam" id="PF00379">
    <property type="entry name" value="Chitin_bind_4"/>
    <property type="match status" value="1"/>
</dbReference>
<organism evidence="3 4">
    <name type="scientific">Glossina austeni</name>
    <name type="common">Savannah tsetse fly</name>
    <dbReference type="NCBI Taxonomy" id="7395"/>
    <lineage>
        <taxon>Eukaryota</taxon>
        <taxon>Metazoa</taxon>
        <taxon>Ecdysozoa</taxon>
        <taxon>Arthropoda</taxon>
        <taxon>Hexapoda</taxon>
        <taxon>Insecta</taxon>
        <taxon>Pterygota</taxon>
        <taxon>Neoptera</taxon>
        <taxon>Endopterygota</taxon>
        <taxon>Diptera</taxon>
        <taxon>Brachycera</taxon>
        <taxon>Muscomorpha</taxon>
        <taxon>Hippoboscoidea</taxon>
        <taxon>Glossinidae</taxon>
        <taxon>Glossina</taxon>
    </lineage>
</organism>
<evidence type="ECO:0000313" key="3">
    <source>
        <dbReference type="EnsemblMetazoa" id="GAUT027287-PA"/>
    </source>
</evidence>
<dbReference type="Proteomes" id="UP000078200">
    <property type="component" value="Unassembled WGS sequence"/>
</dbReference>
<dbReference type="PROSITE" id="PS51155">
    <property type="entry name" value="CHIT_BIND_RR_2"/>
    <property type="match status" value="1"/>
</dbReference>
<dbReference type="GO" id="GO:0042302">
    <property type="term" value="F:structural constituent of cuticle"/>
    <property type="evidence" value="ECO:0007669"/>
    <property type="project" value="UniProtKB-UniRule"/>
</dbReference>
<dbReference type="InterPro" id="IPR051217">
    <property type="entry name" value="Insect_Cuticle_Struc_Prot"/>
</dbReference>
<protein>
    <submittedName>
        <fullName evidence="3">Uncharacterized protein</fullName>
    </submittedName>
</protein>
<proteinExistence type="predicted"/>
<keyword evidence="4" id="KW-1185">Reference proteome</keyword>
<dbReference type="PANTHER" id="PTHR12236:SF86">
    <property type="entry name" value="CCP84AC-RELATED"/>
    <property type="match status" value="1"/>
</dbReference>
<dbReference type="InterPro" id="IPR000618">
    <property type="entry name" value="Insect_cuticle"/>
</dbReference>
<keyword evidence="1 2" id="KW-0193">Cuticle</keyword>
<sequence length="108" mass="12295">MGKASFKEILENASSISSYCVTSYMFPFDYSLYSGLLPLEQYASRYAFGYRIRDFNTGNDFGHKQNRDVDGVTRGQYHILLPDGRVQNVIYKADDTGFHADVTFETGH</sequence>
<dbReference type="VEuPathDB" id="VectorBase:GAUT027287"/>
<reference evidence="3" key="1">
    <citation type="submission" date="2020-05" db="UniProtKB">
        <authorList>
            <consortium name="EnsemblMetazoa"/>
        </authorList>
    </citation>
    <scope>IDENTIFICATION</scope>
    <source>
        <strain evidence="3">TTRI</strain>
    </source>
</reference>
<dbReference type="GO" id="GO:0031012">
    <property type="term" value="C:extracellular matrix"/>
    <property type="evidence" value="ECO:0007669"/>
    <property type="project" value="TreeGrafter"/>
</dbReference>
<evidence type="ECO:0000256" key="1">
    <source>
        <dbReference type="ARBA" id="ARBA00022460"/>
    </source>
</evidence>
<dbReference type="PROSITE" id="PS00233">
    <property type="entry name" value="CHIT_BIND_RR_1"/>
    <property type="match status" value="1"/>
</dbReference>
<dbReference type="STRING" id="7395.A0A1A9V686"/>
<dbReference type="PANTHER" id="PTHR12236">
    <property type="entry name" value="STRUCTURAL CONTITUENT OF CUTICLE"/>
    <property type="match status" value="1"/>
</dbReference>